<proteinExistence type="predicted"/>
<reference evidence="2" key="1">
    <citation type="journal article" date="2023" name="Mol. Ecol. Resour.">
        <title>Chromosome-level genome assembly of a triploid poplar Populus alba 'Berolinensis'.</title>
        <authorList>
            <person name="Chen S."/>
            <person name="Yu Y."/>
            <person name="Wang X."/>
            <person name="Wang S."/>
            <person name="Zhang T."/>
            <person name="Zhou Y."/>
            <person name="He R."/>
            <person name="Meng N."/>
            <person name="Wang Y."/>
            <person name="Liu W."/>
            <person name="Liu Z."/>
            <person name="Liu J."/>
            <person name="Guo Q."/>
            <person name="Huang H."/>
            <person name="Sederoff R.R."/>
            <person name="Wang G."/>
            <person name="Qu G."/>
            <person name="Chen S."/>
        </authorList>
    </citation>
    <scope>NUCLEOTIDE SEQUENCE</scope>
    <source>
        <strain evidence="2">SC-2020</strain>
    </source>
</reference>
<dbReference type="Proteomes" id="UP001164929">
    <property type="component" value="Chromosome 14"/>
</dbReference>
<gene>
    <name evidence="2" type="ORF">NC653_032056</name>
</gene>
<organism evidence="2 3">
    <name type="scientific">Populus alba x Populus x berolinensis</name>
    <dbReference type="NCBI Taxonomy" id="444605"/>
    <lineage>
        <taxon>Eukaryota</taxon>
        <taxon>Viridiplantae</taxon>
        <taxon>Streptophyta</taxon>
        <taxon>Embryophyta</taxon>
        <taxon>Tracheophyta</taxon>
        <taxon>Spermatophyta</taxon>
        <taxon>Magnoliopsida</taxon>
        <taxon>eudicotyledons</taxon>
        <taxon>Gunneridae</taxon>
        <taxon>Pentapetalae</taxon>
        <taxon>rosids</taxon>
        <taxon>fabids</taxon>
        <taxon>Malpighiales</taxon>
        <taxon>Salicaceae</taxon>
        <taxon>Saliceae</taxon>
        <taxon>Populus</taxon>
    </lineage>
</organism>
<accession>A0AAD6LQM8</accession>
<protein>
    <recommendedName>
        <fullName evidence="4">Secreted protein</fullName>
    </recommendedName>
</protein>
<evidence type="ECO:0000313" key="2">
    <source>
        <dbReference type="EMBL" id="KAJ6971433.1"/>
    </source>
</evidence>
<evidence type="ECO:0000256" key="1">
    <source>
        <dbReference type="SAM" id="SignalP"/>
    </source>
</evidence>
<evidence type="ECO:0008006" key="4">
    <source>
        <dbReference type="Google" id="ProtNLM"/>
    </source>
</evidence>
<keyword evidence="3" id="KW-1185">Reference proteome</keyword>
<feature type="signal peptide" evidence="1">
    <location>
        <begin position="1"/>
        <end position="15"/>
    </location>
</feature>
<name>A0AAD6LQM8_9ROSI</name>
<dbReference type="EMBL" id="JAQIZT010000014">
    <property type="protein sequence ID" value="KAJ6971433.1"/>
    <property type="molecule type" value="Genomic_DNA"/>
</dbReference>
<sequence length="113" mass="13065">MWILVAAWIWSMATSYHVTEINDLVNKTKSKCMPPVMVGSTHHYHEDKQLEVPIIQVNDKGELEKDAIPNTQTQAKSILILVVVSGPFEKKDRFQLMHIRLLRRTLKCGSQFY</sequence>
<dbReference type="AlphaFoldDB" id="A0AAD6LQM8"/>
<comment type="caution">
    <text evidence="2">The sequence shown here is derived from an EMBL/GenBank/DDBJ whole genome shotgun (WGS) entry which is preliminary data.</text>
</comment>
<keyword evidence="1" id="KW-0732">Signal</keyword>
<feature type="chain" id="PRO_5041954300" description="Secreted protein" evidence="1">
    <location>
        <begin position="16"/>
        <end position="113"/>
    </location>
</feature>
<evidence type="ECO:0000313" key="3">
    <source>
        <dbReference type="Proteomes" id="UP001164929"/>
    </source>
</evidence>